<keyword evidence="9" id="KW-0472">Membrane</keyword>
<accession>A0ABQ6CAN6</accession>
<evidence type="ECO:0000256" key="10">
    <source>
        <dbReference type="ARBA" id="ARBA00023237"/>
    </source>
</evidence>
<dbReference type="PANTHER" id="PTHR34501">
    <property type="entry name" value="PROTEIN YDDL-RELATED"/>
    <property type="match status" value="1"/>
</dbReference>
<evidence type="ECO:0000256" key="8">
    <source>
        <dbReference type="ARBA" id="ARBA00023114"/>
    </source>
</evidence>
<feature type="domain" description="Porin" evidence="12">
    <location>
        <begin position="7"/>
        <end position="287"/>
    </location>
</feature>
<evidence type="ECO:0000256" key="11">
    <source>
        <dbReference type="SAM" id="SignalP"/>
    </source>
</evidence>
<keyword evidence="4" id="KW-1134">Transmembrane beta strand</keyword>
<evidence type="ECO:0000256" key="4">
    <source>
        <dbReference type="ARBA" id="ARBA00022452"/>
    </source>
</evidence>
<sequence length="302" mass="31407">MKKSLIALAVLAASGAAMAQSSVTLYGIADLAVVKEKGESATMASGGVNTSRWGLKGSEDLGGGLKANFTFEQGVDLTSGAASGFNRQAWVGLSGGFGEVKLGKTWNAYDDIVGATSPLFDSAYLTTNNFALSYALEAGNPNKGVYYATPSFGGVSGAVSTTFKEGDDNARVNAFHVKYEGGPVFVGFAYEQQKSDLGDLKLSRLQGSYDLGAAKLLASYGQVKDLSKDYTLGVDVPLSAALTLSAGYTQSKLDGTDLKPGTVGVAAHYALSKRTSVYTGFNKDNKDAGDGNRFALGLKHTF</sequence>
<dbReference type="RefSeq" id="WP_284308590.1">
    <property type="nucleotide sequence ID" value="NZ_BSPB01000033.1"/>
</dbReference>
<evidence type="ECO:0000256" key="5">
    <source>
        <dbReference type="ARBA" id="ARBA00022692"/>
    </source>
</evidence>
<dbReference type="InterPro" id="IPR033900">
    <property type="entry name" value="Gram_neg_porin_domain"/>
</dbReference>
<feature type="chain" id="PRO_5046653336" evidence="11">
    <location>
        <begin position="20"/>
        <end position="302"/>
    </location>
</feature>
<organism evidence="13 14">
    <name type="scientific">Hydrogenophaga electricum</name>
    <dbReference type="NCBI Taxonomy" id="1230953"/>
    <lineage>
        <taxon>Bacteria</taxon>
        <taxon>Pseudomonadati</taxon>
        <taxon>Pseudomonadota</taxon>
        <taxon>Betaproteobacteria</taxon>
        <taxon>Burkholderiales</taxon>
        <taxon>Comamonadaceae</taxon>
        <taxon>Hydrogenophaga</taxon>
    </lineage>
</organism>
<dbReference type="PANTHER" id="PTHR34501:SF9">
    <property type="entry name" value="MAJOR OUTER MEMBRANE PROTEIN P.IA"/>
    <property type="match status" value="1"/>
</dbReference>
<name>A0ABQ6CAN6_9BURK</name>
<dbReference type="Gene3D" id="2.40.160.10">
    <property type="entry name" value="Porin"/>
    <property type="match status" value="1"/>
</dbReference>
<evidence type="ECO:0000256" key="1">
    <source>
        <dbReference type="ARBA" id="ARBA00004571"/>
    </source>
</evidence>
<feature type="signal peptide" evidence="11">
    <location>
        <begin position="1"/>
        <end position="19"/>
    </location>
</feature>
<evidence type="ECO:0000313" key="14">
    <source>
        <dbReference type="Proteomes" id="UP001156903"/>
    </source>
</evidence>
<dbReference type="InterPro" id="IPR023614">
    <property type="entry name" value="Porin_dom_sf"/>
</dbReference>
<comment type="caution">
    <text evidence="13">The sequence shown here is derived from an EMBL/GenBank/DDBJ whole genome shotgun (WGS) entry which is preliminary data.</text>
</comment>
<keyword evidence="6 11" id="KW-0732">Signal</keyword>
<evidence type="ECO:0000256" key="7">
    <source>
        <dbReference type="ARBA" id="ARBA00023065"/>
    </source>
</evidence>
<evidence type="ECO:0000313" key="13">
    <source>
        <dbReference type="EMBL" id="GLS15764.1"/>
    </source>
</evidence>
<comment type="subunit">
    <text evidence="2">Homotrimer.</text>
</comment>
<keyword evidence="10" id="KW-0998">Cell outer membrane</keyword>
<keyword evidence="8" id="KW-0626">Porin</keyword>
<evidence type="ECO:0000256" key="9">
    <source>
        <dbReference type="ARBA" id="ARBA00023136"/>
    </source>
</evidence>
<dbReference type="InterPro" id="IPR002299">
    <property type="entry name" value="Porin_Neis"/>
</dbReference>
<comment type="subcellular location">
    <subcellularLocation>
        <location evidence="1">Cell outer membrane</location>
        <topology evidence="1">Multi-pass membrane protein</topology>
    </subcellularLocation>
</comment>
<evidence type="ECO:0000256" key="6">
    <source>
        <dbReference type="ARBA" id="ARBA00022729"/>
    </source>
</evidence>
<evidence type="ECO:0000256" key="3">
    <source>
        <dbReference type="ARBA" id="ARBA00022448"/>
    </source>
</evidence>
<protein>
    <submittedName>
        <fullName evidence="13">Porin</fullName>
    </submittedName>
</protein>
<dbReference type="CDD" id="cd00342">
    <property type="entry name" value="gram_neg_porins"/>
    <property type="match status" value="1"/>
</dbReference>
<proteinExistence type="predicted"/>
<keyword evidence="14" id="KW-1185">Reference proteome</keyword>
<dbReference type="PRINTS" id="PR00184">
    <property type="entry name" value="NEISSPPORIN"/>
</dbReference>
<dbReference type="EMBL" id="BSPB01000033">
    <property type="protein sequence ID" value="GLS15764.1"/>
    <property type="molecule type" value="Genomic_DNA"/>
</dbReference>
<keyword evidence="7" id="KW-0406">Ion transport</keyword>
<evidence type="ECO:0000259" key="12">
    <source>
        <dbReference type="Pfam" id="PF13609"/>
    </source>
</evidence>
<dbReference type="SUPFAM" id="SSF56935">
    <property type="entry name" value="Porins"/>
    <property type="match status" value="1"/>
</dbReference>
<dbReference type="Pfam" id="PF13609">
    <property type="entry name" value="Porin_4"/>
    <property type="match status" value="1"/>
</dbReference>
<dbReference type="InterPro" id="IPR001702">
    <property type="entry name" value="Porin_Gram-ve"/>
</dbReference>
<keyword evidence="3" id="KW-0813">Transport</keyword>
<keyword evidence="5" id="KW-0812">Transmembrane</keyword>
<gene>
    <name evidence="13" type="ORF">GCM10007935_32010</name>
</gene>
<dbReference type="PRINTS" id="PR00182">
    <property type="entry name" value="ECOLNEIPORIN"/>
</dbReference>
<dbReference type="InterPro" id="IPR050298">
    <property type="entry name" value="Gram-neg_bact_OMP"/>
</dbReference>
<dbReference type="Proteomes" id="UP001156903">
    <property type="component" value="Unassembled WGS sequence"/>
</dbReference>
<evidence type="ECO:0000256" key="2">
    <source>
        <dbReference type="ARBA" id="ARBA00011233"/>
    </source>
</evidence>
<reference evidence="14" key="1">
    <citation type="journal article" date="2019" name="Int. J. Syst. Evol. Microbiol.">
        <title>The Global Catalogue of Microorganisms (GCM) 10K type strain sequencing project: providing services to taxonomists for standard genome sequencing and annotation.</title>
        <authorList>
            <consortium name="The Broad Institute Genomics Platform"/>
            <consortium name="The Broad Institute Genome Sequencing Center for Infectious Disease"/>
            <person name="Wu L."/>
            <person name="Ma J."/>
        </authorList>
    </citation>
    <scope>NUCLEOTIDE SEQUENCE [LARGE SCALE GENOMIC DNA]</scope>
    <source>
        <strain evidence="14">NBRC 109341</strain>
    </source>
</reference>